<comment type="catalytic activity">
    <reaction evidence="13">
        <text>a 1-acyl-2-hexanoyl-sn-glycero-3-phospho-(1D-myo-inositol-5-phosphate) + H2O = a 1-acyl-2-hexanoyl-sn-glycero-3-phospho-(1D-myo-inositol) + phosphate</text>
        <dbReference type="Rhea" id="RHEA:42320"/>
        <dbReference type="ChEBI" id="CHEBI:15377"/>
        <dbReference type="ChEBI" id="CHEBI:43474"/>
        <dbReference type="ChEBI" id="CHEBI:78930"/>
        <dbReference type="ChEBI" id="CHEBI:78931"/>
    </reaction>
    <physiologicalReaction direction="left-to-right" evidence="13">
        <dbReference type="Rhea" id="RHEA:42321"/>
    </physiologicalReaction>
</comment>
<keyword evidence="6" id="KW-0443">Lipid metabolism</keyword>
<evidence type="ECO:0000256" key="11">
    <source>
        <dbReference type="ARBA" id="ARBA00024224"/>
    </source>
</evidence>
<feature type="domain" description="Tyrosine-protein phosphatase" evidence="18">
    <location>
        <begin position="29"/>
        <end position="179"/>
    </location>
</feature>
<evidence type="ECO:0000256" key="14">
    <source>
        <dbReference type="ARBA" id="ARBA00052505"/>
    </source>
</evidence>
<comment type="subcellular location">
    <subcellularLocation>
        <location evidence="1">Membrane</location>
    </subcellularLocation>
</comment>
<dbReference type="PANTHER" id="PTHR46712">
    <property type="entry name" value="PHOSPHATIDYLGLYCEROPHOSPHATASE AND PROTEIN-TYROSINE PHOSPHATASE 1"/>
    <property type="match status" value="1"/>
</dbReference>
<dbReference type="SMART" id="SM00404">
    <property type="entry name" value="PTPc_motif"/>
    <property type="match status" value="1"/>
</dbReference>
<evidence type="ECO:0000256" key="13">
    <source>
        <dbReference type="ARBA" id="ARBA00051818"/>
    </source>
</evidence>
<dbReference type="CDD" id="cd14524">
    <property type="entry name" value="PTPMT1"/>
    <property type="match status" value="1"/>
</dbReference>
<comment type="pathway">
    <text evidence="10">Phospholipid metabolism; phosphatidylglycerol biosynthesis; phosphatidylglycerol from CDP-diacylglycerol: step 2/2.</text>
</comment>
<keyword evidence="21" id="KW-1185">Reference proteome</keyword>
<keyword evidence="4" id="KW-0378">Hydrolase</keyword>
<dbReference type="GO" id="GO:0004721">
    <property type="term" value="F:phosphoprotein phosphatase activity"/>
    <property type="evidence" value="ECO:0007669"/>
    <property type="project" value="UniProtKB-KW"/>
</dbReference>
<evidence type="ECO:0000256" key="8">
    <source>
        <dbReference type="ARBA" id="ARBA00023209"/>
    </source>
</evidence>
<dbReference type="InterPro" id="IPR044596">
    <property type="entry name" value="PTPMT1-like"/>
</dbReference>
<dbReference type="GO" id="GO:0004439">
    <property type="term" value="F:phosphatidylinositol-4,5-bisphosphate 5-phosphatase activity"/>
    <property type="evidence" value="ECO:0007669"/>
    <property type="project" value="TreeGrafter"/>
</dbReference>
<evidence type="ECO:0000256" key="1">
    <source>
        <dbReference type="ARBA" id="ARBA00004370"/>
    </source>
</evidence>
<evidence type="ECO:0000256" key="3">
    <source>
        <dbReference type="ARBA" id="ARBA00022516"/>
    </source>
</evidence>
<dbReference type="SUPFAM" id="SSF52799">
    <property type="entry name" value="(Phosphotyrosine protein) phosphatases II"/>
    <property type="match status" value="1"/>
</dbReference>
<evidence type="ECO:0000313" key="21">
    <source>
        <dbReference type="Proteomes" id="UP000549394"/>
    </source>
</evidence>
<dbReference type="FunFam" id="3.90.190.10:FF:000060">
    <property type="entry name" value="Phosphatidylglycerophosphatase and protein-tyrosine phosphatase 1"/>
    <property type="match status" value="1"/>
</dbReference>
<dbReference type="EMBL" id="CAJFCJ010000003">
    <property type="protein sequence ID" value="CAD5113255.1"/>
    <property type="molecule type" value="Genomic_DNA"/>
</dbReference>
<comment type="pathway">
    <text evidence="2">Lipid metabolism.</text>
</comment>
<name>A0A7I8VC88_9ANNE</name>
<sequence>MSFKLSTKVAYYPTLLFNVLREKFGVTKWYHAIDDTVILGALPFRNVAKKLITEYNIKGVVSMNELYEMKFFCPTKNEWSNMGVEQINLPTIDYSVPSLTDIRKGVDFINHKRDEKSTVYVHCKAGRTRSATLVAAYLCNRYNYSPEEAVEEIRKKRSHIYVAKRHILALHKFVDSSHN</sequence>
<dbReference type="GO" id="GO:0008654">
    <property type="term" value="P:phospholipid biosynthetic process"/>
    <property type="evidence" value="ECO:0007669"/>
    <property type="project" value="UniProtKB-KW"/>
</dbReference>
<dbReference type="Pfam" id="PF00782">
    <property type="entry name" value="DSPc"/>
    <property type="match status" value="1"/>
</dbReference>
<dbReference type="InterPro" id="IPR020422">
    <property type="entry name" value="TYR_PHOSPHATASE_DUAL_dom"/>
</dbReference>
<protein>
    <recommendedName>
        <fullName evidence="17">Phosphatidylglycerophosphatase and protein-tyrosine phosphatase 1</fullName>
        <ecNumber evidence="11">3.1.3.27</ecNumber>
    </recommendedName>
</protein>
<dbReference type="GO" id="GO:0005737">
    <property type="term" value="C:cytoplasm"/>
    <property type="evidence" value="ECO:0007669"/>
    <property type="project" value="UniProtKB-ARBA"/>
</dbReference>
<evidence type="ECO:0000256" key="5">
    <source>
        <dbReference type="ARBA" id="ARBA00022912"/>
    </source>
</evidence>
<dbReference type="InterPro" id="IPR003595">
    <property type="entry name" value="Tyr_Pase_cat"/>
</dbReference>
<comment type="catalytic activity">
    <reaction evidence="15">
        <text>1,2-di-(9Z-octadecenoyl)-sn-glycero-3-phospho-(1'-sn-glycerol-3'-phosphate) + H2O = 1,2-di-(9Z-octadecenoyl)-sn-glycero-3-phospho-(1'-sn-glycerol) + phosphate</text>
        <dbReference type="Rhea" id="RHEA:42304"/>
        <dbReference type="ChEBI" id="CHEBI:15377"/>
        <dbReference type="ChEBI" id="CHEBI:43474"/>
        <dbReference type="ChEBI" id="CHEBI:75163"/>
        <dbReference type="ChEBI" id="CHEBI:78907"/>
    </reaction>
    <physiologicalReaction direction="left-to-right" evidence="15">
        <dbReference type="Rhea" id="RHEA:42305"/>
    </physiologicalReaction>
</comment>
<dbReference type="InterPro" id="IPR000340">
    <property type="entry name" value="Dual-sp_phosphatase_cat-dom"/>
</dbReference>
<dbReference type="Gene3D" id="3.90.190.10">
    <property type="entry name" value="Protein tyrosine phosphatase superfamily"/>
    <property type="match status" value="1"/>
</dbReference>
<dbReference type="PROSITE" id="PS50054">
    <property type="entry name" value="TYR_PHOSPHATASE_DUAL"/>
    <property type="match status" value="1"/>
</dbReference>
<dbReference type="InterPro" id="IPR016130">
    <property type="entry name" value="Tyr_Pase_AS"/>
</dbReference>
<comment type="catalytic activity">
    <reaction evidence="12">
        <text>a 1,2-diacyl-sn-glycero-3-phospho-(1'-sn-glycero-3'-phosphate) + H2O = a 1,2-diacyl-sn-glycero-3-phospho-(1'-sn-glycerol) + phosphate</text>
        <dbReference type="Rhea" id="RHEA:33751"/>
        <dbReference type="ChEBI" id="CHEBI:15377"/>
        <dbReference type="ChEBI" id="CHEBI:43474"/>
        <dbReference type="ChEBI" id="CHEBI:60110"/>
        <dbReference type="ChEBI" id="CHEBI:64716"/>
        <dbReference type="EC" id="3.1.3.27"/>
    </reaction>
    <physiologicalReaction direction="left-to-right" evidence="12">
        <dbReference type="Rhea" id="RHEA:33752"/>
    </physiologicalReaction>
</comment>
<dbReference type="OrthoDB" id="273181at2759"/>
<keyword evidence="5" id="KW-0904">Protein phosphatase</keyword>
<reference evidence="20 21" key="1">
    <citation type="submission" date="2020-08" db="EMBL/GenBank/DDBJ databases">
        <authorList>
            <person name="Hejnol A."/>
        </authorList>
    </citation>
    <scope>NUCLEOTIDE SEQUENCE [LARGE SCALE GENOMIC DNA]</scope>
</reference>
<dbReference type="InterPro" id="IPR042165">
    <property type="entry name" value="PTPMT1"/>
</dbReference>
<dbReference type="PROSITE" id="PS50056">
    <property type="entry name" value="TYR_PHOSPHATASE_2"/>
    <property type="match status" value="1"/>
</dbReference>
<organism evidence="20 21">
    <name type="scientific">Dimorphilus gyrociliatus</name>
    <dbReference type="NCBI Taxonomy" id="2664684"/>
    <lineage>
        <taxon>Eukaryota</taxon>
        <taxon>Metazoa</taxon>
        <taxon>Spiralia</taxon>
        <taxon>Lophotrochozoa</taxon>
        <taxon>Annelida</taxon>
        <taxon>Polychaeta</taxon>
        <taxon>Polychaeta incertae sedis</taxon>
        <taxon>Dinophilidae</taxon>
        <taxon>Dimorphilus</taxon>
    </lineage>
</organism>
<evidence type="ECO:0000313" key="20">
    <source>
        <dbReference type="EMBL" id="CAD5113255.1"/>
    </source>
</evidence>
<evidence type="ECO:0000259" key="18">
    <source>
        <dbReference type="PROSITE" id="PS50054"/>
    </source>
</evidence>
<evidence type="ECO:0000259" key="19">
    <source>
        <dbReference type="PROSITE" id="PS50056"/>
    </source>
</evidence>
<evidence type="ECO:0000256" key="12">
    <source>
        <dbReference type="ARBA" id="ARBA00050944"/>
    </source>
</evidence>
<feature type="domain" description="Tyrosine specific protein phosphatases" evidence="19">
    <location>
        <begin position="100"/>
        <end position="168"/>
    </location>
</feature>
<evidence type="ECO:0000256" key="10">
    <source>
        <dbReference type="ARBA" id="ARBA00024192"/>
    </source>
</evidence>
<proteinExistence type="predicted"/>
<evidence type="ECO:0000256" key="15">
    <source>
        <dbReference type="ARBA" id="ARBA00052632"/>
    </source>
</evidence>
<dbReference type="SMART" id="SM00195">
    <property type="entry name" value="DSPc"/>
    <property type="match status" value="1"/>
</dbReference>
<dbReference type="InterPro" id="IPR000387">
    <property type="entry name" value="Tyr_Pase_dom"/>
</dbReference>
<dbReference type="GO" id="GO:0008962">
    <property type="term" value="F:phosphatidylglycerophosphatase activity"/>
    <property type="evidence" value="ECO:0007669"/>
    <property type="project" value="UniProtKB-EC"/>
</dbReference>
<keyword evidence="7" id="KW-0472">Membrane</keyword>
<keyword evidence="3" id="KW-0444">Lipid biosynthesis</keyword>
<evidence type="ECO:0000256" key="4">
    <source>
        <dbReference type="ARBA" id="ARBA00022801"/>
    </source>
</evidence>
<dbReference type="Proteomes" id="UP000549394">
    <property type="component" value="Unassembled WGS sequence"/>
</dbReference>
<comment type="catalytic activity">
    <reaction evidence="16">
        <text>1,2-dioctanoyl-sn-glycero-3-phospho-(1D-myo-inositol-5-phosphate) + H2O = 1,2-dioctanoyl-sn-glycero-3-phospho-(1D-myo-inositol) + phosphate</text>
        <dbReference type="Rhea" id="RHEA:42308"/>
        <dbReference type="ChEBI" id="CHEBI:15377"/>
        <dbReference type="ChEBI" id="CHEBI:43474"/>
        <dbReference type="ChEBI" id="CHEBI:65221"/>
        <dbReference type="ChEBI" id="CHEBI:78911"/>
    </reaction>
    <physiologicalReaction direction="left-to-right" evidence="16">
        <dbReference type="Rhea" id="RHEA:42309"/>
    </physiologicalReaction>
</comment>
<keyword evidence="9" id="KW-1208">Phospholipid metabolism</keyword>
<dbReference type="GO" id="GO:0016020">
    <property type="term" value="C:membrane"/>
    <property type="evidence" value="ECO:0007669"/>
    <property type="project" value="UniProtKB-SubCell"/>
</dbReference>
<dbReference type="PROSITE" id="PS00383">
    <property type="entry name" value="TYR_PHOSPHATASE_1"/>
    <property type="match status" value="1"/>
</dbReference>
<dbReference type="PANTHER" id="PTHR46712:SF1">
    <property type="entry name" value="PHOSPHATIDYLGLYCEROPHOSPHATASE AND PROTEIN-TYROSINE PHOSPHATASE 1"/>
    <property type="match status" value="1"/>
</dbReference>
<accession>A0A7I8VC88</accession>
<keyword evidence="8" id="KW-0594">Phospholipid biosynthesis</keyword>
<evidence type="ECO:0000256" key="16">
    <source>
        <dbReference type="ARBA" id="ARBA00052780"/>
    </source>
</evidence>
<evidence type="ECO:0000256" key="17">
    <source>
        <dbReference type="ARBA" id="ARBA00069309"/>
    </source>
</evidence>
<comment type="caution">
    <text evidence="20">The sequence shown here is derived from an EMBL/GenBank/DDBJ whole genome shotgun (WGS) entry which is preliminary data.</text>
</comment>
<gene>
    <name evidence="20" type="ORF">DGYR_LOCUS2282</name>
</gene>
<evidence type="ECO:0000256" key="6">
    <source>
        <dbReference type="ARBA" id="ARBA00023098"/>
    </source>
</evidence>
<evidence type="ECO:0000256" key="9">
    <source>
        <dbReference type="ARBA" id="ARBA00023264"/>
    </source>
</evidence>
<evidence type="ECO:0000256" key="7">
    <source>
        <dbReference type="ARBA" id="ARBA00023136"/>
    </source>
</evidence>
<dbReference type="InterPro" id="IPR029021">
    <property type="entry name" value="Prot-tyrosine_phosphatase-like"/>
</dbReference>
<dbReference type="AlphaFoldDB" id="A0A7I8VC88"/>
<comment type="catalytic activity">
    <reaction evidence="14">
        <text>1,2-dibutyryl-sn-glycero-3-phospho-(1D-myo-inositol-5-phosphate) + H2O = 1,2-dibutyryl-sn-glycero-3-phospho-(1D-myo-inositol) + phosphate</text>
        <dbReference type="Rhea" id="RHEA:42584"/>
        <dbReference type="ChEBI" id="CHEBI:15377"/>
        <dbReference type="ChEBI" id="CHEBI:43474"/>
        <dbReference type="ChEBI" id="CHEBI:82605"/>
        <dbReference type="ChEBI" id="CHEBI:82606"/>
    </reaction>
    <physiologicalReaction direction="left-to-right" evidence="14">
        <dbReference type="Rhea" id="RHEA:42585"/>
    </physiologicalReaction>
</comment>
<dbReference type="EC" id="3.1.3.27" evidence="11"/>
<evidence type="ECO:0000256" key="2">
    <source>
        <dbReference type="ARBA" id="ARBA00005189"/>
    </source>
</evidence>